<dbReference type="PANTHER" id="PTHR42760:SF40">
    <property type="entry name" value="3-OXOACYL-[ACYL-CARRIER-PROTEIN] REDUCTASE, CHLOROPLASTIC"/>
    <property type="match status" value="1"/>
</dbReference>
<dbReference type="InterPro" id="IPR020904">
    <property type="entry name" value="Sc_DH/Rdtase_CS"/>
</dbReference>
<dbReference type="PANTHER" id="PTHR42760">
    <property type="entry name" value="SHORT-CHAIN DEHYDROGENASES/REDUCTASES FAMILY MEMBER"/>
    <property type="match status" value="1"/>
</dbReference>
<dbReference type="AlphaFoldDB" id="A0A6J6PN33"/>
<evidence type="ECO:0000256" key="1">
    <source>
        <dbReference type="ARBA" id="ARBA00006484"/>
    </source>
</evidence>
<dbReference type="InterPro" id="IPR002347">
    <property type="entry name" value="SDR_fam"/>
</dbReference>
<name>A0A6J6PN33_9ZZZZ</name>
<dbReference type="PRINTS" id="PR00081">
    <property type="entry name" value="GDHRDH"/>
</dbReference>
<evidence type="ECO:0000313" key="2">
    <source>
        <dbReference type="EMBL" id="CAB4699892.1"/>
    </source>
</evidence>
<dbReference type="PRINTS" id="PR00080">
    <property type="entry name" value="SDRFAMILY"/>
</dbReference>
<dbReference type="CDD" id="cd05233">
    <property type="entry name" value="SDR_c"/>
    <property type="match status" value="1"/>
</dbReference>
<organism evidence="2">
    <name type="scientific">freshwater metagenome</name>
    <dbReference type="NCBI Taxonomy" id="449393"/>
    <lineage>
        <taxon>unclassified sequences</taxon>
        <taxon>metagenomes</taxon>
        <taxon>ecological metagenomes</taxon>
    </lineage>
</organism>
<dbReference type="PROSITE" id="PS00061">
    <property type="entry name" value="ADH_SHORT"/>
    <property type="match status" value="1"/>
</dbReference>
<evidence type="ECO:0000313" key="3">
    <source>
        <dbReference type="EMBL" id="CAB4984353.1"/>
    </source>
</evidence>
<dbReference type="FunFam" id="3.40.50.720:FF:000084">
    <property type="entry name" value="Short-chain dehydrogenase reductase"/>
    <property type="match status" value="1"/>
</dbReference>
<proteinExistence type="inferred from homology"/>
<reference evidence="2" key="1">
    <citation type="submission" date="2020-05" db="EMBL/GenBank/DDBJ databases">
        <authorList>
            <person name="Chiriac C."/>
            <person name="Salcher M."/>
            <person name="Ghai R."/>
            <person name="Kavagutti S V."/>
        </authorList>
    </citation>
    <scope>NUCLEOTIDE SEQUENCE</scope>
</reference>
<gene>
    <name evidence="2" type="ORF">UFOPK2582_00893</name>
    <name evidence="3" type="ORF">UFOPK3914_01204</name>
</gene>
<sequence length="256" mass="25995">MTGGVIVTGGGSGIGAAVCRQLAAQGVAVGVLDRNASAAAQIAEEVGGVALSANVANSEALAAELERGAEQLHGLVGLVNNAGIGNLKGFESYTDAEIDLIFAVNFSGTYSAMRTAAPLMRASGGGSIVNVASVSGVRPTRGEAPYSAAKAAVIALSQAAALELAPQIRVNSVSPGFIRTPLNEVLAGDEQLRSQIEAGTPLGRLGRADEVSELIVFLLSDRSAYLTGQNLVLDGGSLLNSAQMDPVLETMLDRYS</sequence>
<dbReference type="GO" id="GO:0030497">
    <property type="term" value="P:fatty acid elongation"/>
    <property type="evidence" value="ECO:0007669"/>
    <property type="project" value="TreeGrafter"/>
</dbReference>
<dbReference type="SUPFAM" id="SSF51735">
    <property type="entry name" value="NAD(P)-binding Rossmann-fold domains"/>
    <property type="match status" value="1"/>
</dbReference>
<protein>
    <submittedName>
        <fullName evidence="2">Unannotated protein</fullName>
    </submittedName>
</protein>
<accession>A0A6J6PN33</accession>
<comment type="similarity">
    <text evidence="1">Belongs to the short-chain dehydrogenases/reductases (SDR) family.</text>
</comment>
<dbReference type="EMBL" id="CAEZXS010000095">
    <property type="protein sequence ID" value="CAB4699892.1"/>
    <property type="molecule type" value="Genomic_DNA"/>
</dbReference>
<dbReference type="InterPro" id="IPR036291">
    <property type="entry name" value="NAD(P)-bd_dom_sf"/>
</dbReference>
<dbReference type="Pfam" id="PF13561">
    <property type="entry name" value="adh_short_C2"/>
    <property type="match status" value="1"/>
</dbReference>
<dbReference type="EMBL" id="CAFBOG010000109">
    <property type="protein sequence ID" value="CAB4984353.1"/>
    <property type="molecule type" value="Genomic_DNA"/>
</dbReference>
<dbReference type="GO" id="GO:0016616">
    <property type="term" value="F:oxidoreductase activity, acting on the CH-OH group of donors, NAD or NADP as acceptor"/>
    <property type="evidence" value="ECO:0007669"/>
    <property type="project" value="TreeGrafter"/>
</dbReference>
<dbReference type="Gene3D" id="3.40.50.720">
    <property type="entry name" value="NAD(P)-binding Rossmann-like Domain"/>
    <property type="match status" value="1"/>
</dbReference>